<dbReference type="PANTHER" id="PTHR43791:SF36">
    <property type="entry name" value="TRANSPORTER, PUTATIVE (AFU_ORTHOLOGUE AFUA_6G08340)-RELATED"/>
    <property type="match status" value="1"/>
</dbReference>
<dbReference type="InterPro" id="IPR036259">
    <property type="entry name" value="MFS_trans_sf"/>
</dbReference>
<feature type="transmembrane region" description="Helical" evidence="7">
    <location>
        <begin position="106"/>
        <end position="124"/>
    </location>
</feature>
<evidence type="ECO:0000256" key="2">
    <source>
        <dbReference type="ARBA" id="ARBA00022448"/>
    </source>
</evidence>
<dbReference type="PROSITE" id="PS50850">
    <property type="entry name" value="MFS"/>
    <property type="match status" value="1"/>
</dbReference>
<dbReference type="RefSeq" id="WP_111530357.1">
    <property type="nucleotide sequence ID" value="NZ_JBHRSG010000003.1"/>
</dbReference>
<keyword evidence="5 7" id="KW-0472">Membrane</keyword>
<dbReference type="AlphaFoldDB" id="A0A328AB44"/>
<dbReference type="Pfam" id="PF07690">
    <property type="entry name" value="MFS_1"/>
    <property type="match status" value="1"/>
</dbReference>
<dbReference type="InterPro" id="IPR005829">
    <property type="entry name" value="Sugar_transporter_CS"/>
</dbReference>
<feature type="transmembrane region" description="Helical" evidence="7">
    <location>
        <begin position="356"/>
        <end position="376"/>
    </location>
</feature>
<feature type="transmembrane region" description="Helical" evidence="7">
    <location>
        <begin position="163"/>
        <end position="187"/>
    </location>
</feature>
<feature type="transmembrane region" description="Helical" evidence="7">
    <location>
        <begin position="199"/>
        <end position="221"/>
    </location>
</feature>
<feature type="transmembrane region" description="Helical" evidence="7">
    <location>
        <begin position="130"/>
        <end position="151"/>
    </location>
</feature>
<dbReference type="EMBL" id="QFYQ01000002">
    <property type="protein sequence ID" value="RAK51795.1"/>
    <property type="molecule type" value="Genomic_DNA"/>
</dbReference>
<feature type="transmembrane region" description="Helical" evidence="7">
    <location>
        <begin position="383"/>
        <end position="405"/>
    </location>
</feature>
<proteinExistence type="predicted"/>
<evidence type="ECO:0000313" key="9">
    <source>
        <dbReference type="EMBL" id="RAK51795.1"/>
    </source>
</evidence>
<keyword evidence="2" id="KW-0813">Transport</keyword>
<gene>
    <name evidence="9" type="ORF">DJ017_18415</name>
</gene>
<dbReference type="GO" id="GO:0022857">
    <property type="term" value="F:transmembrane transporter activity"/>
    <property type="evidence" value="ECO:0007669"/>
    <property type="project" value="InterPro"/>
</dbReference>
<dbReference type="InterPro" id="IPR020846">
    <property type="entry name" value="MFS_dom"/>
</dbReference>
<feature type="transmembrane region" description="Helical" evidence="7">
    <location>
        <begin position="425"/>
        <end position="446"/>
    </location>
</feature>
<dbReference type="OrthoDB" id="9773957at2"/>
<evidence type="ECO:0000313" key="10">
    <source>
        <dbReference type="Proteomes" id="UP000249254"/>
    </source>
</evidence>
<feature type="transmembrane region" description="Helical" evidence="7">
    <location>
        <begin position="73"/>
        <end position="94"/>
    </location>
</feature>
<feature type="region of interest" description="Disordered" evidence="6">
    <location>
        <begin position="1"/>
        <end position="24"/>
    </location>
</feature>
<keyword evidence="3 7" id="KW-0812">Transmembrane</keyword>
<evidence type="ECO:0000259" key="8">
    <source>
        <dbReference type="PROSITE" id="PS50850"/>
    </source>
</evidence>
<evidence type="ECO:0000256" key="5">
    <source>
        <dbReference type="ARBA" id="ARBA00023136"/>
    </source>
</evidence>
<dbReference type="Gene3D" id="1.20.1250.20">
    <property type="entry name" value="MFS general substrate transporter like domains"/>
    <property type="match status" value="2"/>
</dbReference>
<accession>A0A328AB44</accession>
<keyword evidence="10" id="KW-1185">Reference proteome</keyword>
<sequence>MARVESANADLQAEDGAPGASPEALSRGEAQLRWKLTLRLVAPITLLIILNSLDRVNVSFAALRMNQELGLSPQAYGFGVSIFFLGYILLQFPHAMSQRRLGARRWIFLTAFAWGVVAASLAFIRDARAFYALRFLLGATEGGLAPGMLYYLSQWTPRRLRGFAAAGTMLAVPISVVLGGPLSGWLMAMHDNPAGLAGWRWMFLIEGAAPIVLAFVSLVIFKERLEDAGWLSAAEKRSLRAELDREAAELEHRHAVRLADTLRQPGLWGSIVLWFCLMSGAYGLLFWLPMVIKQMSSVSDAHASALSALPWVGIGAGMMLNAWHSDRTQERTWHFAVPAGIAALFLAAAATVPAGWPALVCILVGATAMGSAQGVFWAIPTSFLGGAAAAAGVTVINIMGNSAGVVTPPLFGWLRQATGSFQPPIYAMAALMLVAAVTAVPLGRWAKARL</sequence>
<feature type="transmembrane region" description="Helical" evidence="7">
    <location>
        <begin position="267"/>
        <end position="289"/>
    </location>
</feature>
<evidence type="ECO:0000256" key="4">
    <source>
        <dbReference type="ARBA" id="ARBA00022989"/>
    </source>
</evidence>
<dbReference type="CDD" id="cd17319">
    <property type="entry name" value="MFS_ExuT_GudP_like"/>
    <property type="match status" value="1"/>
</dbReference>
<dbReference type="InterPro" id="IPR011701">
    <property type="entry name" value="MFS"/>
</dbReference>
<keyword evidence="4 7" id="KW-1133">Transmembrane helix</keyword>
<dbReference type="SUPFAM" id="SSF103473">
    <property type="entry name" value="MFS general substrate transporter"/>
    <property type="match status" value="1"/>
</dbReference>
<comment type="subcellular location">
    <subcellularLocation>
        <location evidence="1">Membrane</location>
        <topology evidence="1">Multi-pass membrane protein</topology>
    </subcellularLocation>
</comment>
<reference evidence="10" key="1">
    <citation type="submission" date="2018-05" db="EMBL/GenBank/DDBJ databases">
        <authorList>
            <person name="Li X."/>
        </authorList>
    </citation>
    <scope>NUCLEOTIDE SEQUENCE [LARGE SCALE GENOMIC DNA]</scope>
    <source>
        <strain evidence="10">LX32</strain>
    </source>
</reference>
<organism evidence="9 10">
    <name type="scientific">Phenylobacterium soli</name>
    <dbReference type="NCBI Taxonomy" id="2170551"/>
    <lineage>
        <taxon>Bacteria</taxon>
        <taxon>Pseudomonadati</taxon>
        <taxon>Pseudomonadota</taxon>
        <taxon>Alphaproteobacteria</taxon>
        <taxon>Caulobacterales</taxon>
        <taxon>Caulobacteraceae</taxon>
        <taxon>Phenylobacterium</taxon>
    </lineage>
</organism>
<feature type="domain" description="Major facilitator superfamily (MFS) profile" evidence="8">
    <location>
        <begin position="40"/>
        <end position="447"/>
    </location>
</feature>
<evidence type="ECO:0000256" key="1">
    <source>
        <dbReference type="ARBA" id="ARBA00004141"/>
    </source>
</evidence>
<dbReference type="Proteomes" id="UP000249254">
    <property type="component" value="Unassembled WGS sequence"/>
</dbReference>
<dbReference type="PANTHER" id="PTHR43791">
    <property type="entry name" value="PERMEASE-RELATED"/>
    <property type="match status" value="1"/>
</dbReference>
<name>A0A328AB44_9CAUL</name>
<evidence type="ECO:0000256" key="7">
    <source>
        <dbReference type="SAM" id="Phobius"/>
    </source>
</evidence>
<evidence type="ECO:0000256" key="6">
    <source>
        <dbReference type="SAM" id="MobiDB-lite"/>
    </source>
</evidence>
<protein>
    <submittedName>
        <fullName evidence="9">MFS transporter</fullName>
    </submittedName>
</protein>
<comment type="caution">
    <text evidence="9">The sequence shown here is derived from an EMBL/GenBank/DDBJ whole genome shotgun (WGS) entry which is preliminary data.</text>
</comment>
<dbReference type="GO" id="GO:0016020">
    <property type="term" value="C:membrane"/>
    <property type="evidence" value="ECO:0007669"/>
    <property type="project" value="UniProtKB-SubCell"/>
</dbReference>
<dbReference type="PROSITE" id="PS00217">
    <property type="entry name" value="SUGAR_TRANSPORT_2"/>
    <property type="match status" value="1"/>
</dbReference>
<feature type="transmembrane region" description="Helical" evidence="7">
    <location>
        <begin position="301"/>
        <end position="320"/>
    </location>
</feature>
<evidence type="ECO:0000256" key="3">
    <source>
        <dbReference type="ARBA" id="ARBA00022692"/>
    </source>
</evidence>
<feature type="transmembrane region" description="Helical" evidence="7">
    <location>
        <begin position="36"/>
        <end position="53"/>
    </location>
</feature>
<feature type="transmembrane region" description="Helical" evidence="7">
    <location>
        <begin position="332"/>
        <end position="350"/>
    </location>
</feature>